<dbReference type="GO" id="GO:0016787">
    <property type="term" value="F:hydrolase activity"/>
    <property type="evidence" value="ECO:0007669"/>
    <property type="project" value="UniProtKB-KW"/>
</dbReference>
<dbReference type="SUPFAM" id="SSF53474">
    <property type="entry name" value="alpha/beta-Hydrolases"/>
    <property type="match status" value="1"/>
</dbReference>
<evidence type="ECO:0008006" key="6">
    <source>
        <dbReference type="Google" id="ProtNLM"/>
    </source>
</evidence>
<keyword evidence="5" id="KW-1185">Reference proteome</keyword>
<evidence type="ECO:0000256" key="1">
    <source>
        <dbReference type="ARBA" id="ARBA00022729"/>
    </source>
</evidence>
<dbReference type="PANTHER" id="PTHR43037">
    <property type="entry name" value="UNNAMED PRODUCT-RELATED"/>
    <property type="match status" value="1"/>
</dbReference>
<dbReference type="AlphaFoldDB" id="A0AAD1ILE3"/>
<dbReference type="InterPro" id="IPR029058">
    <property type="entry name" value="AB_hydrolase_fold"/>
</dbReference>
<accession>A0AAD1ILE3</accession>
<evidence type="ECO:0000313" key="4">
    <source>
        <dbReference type="EMBL" id="BBY18002.1"/>
    </source>
</evidence>
<reference evidence="4 5" key="1">
    <citation type="journal article" date="2019" name="Emerg. Microbes Infect.">
        <title>Comprehensive subspecies identification of 175 nontuberculous mycobacteria species based on 7547 genomic profiles.</title>
        <authorList>
            <person name="Matsumoto Y."/>
            <person name="Kinjo T."/>
            <person name="Motooka D."/>
            <person name="Nabeya D."/>
            <person name="Jung N."/>
            <person name="Uechi K."/>
            <person name="Horii T."/>
            <person name="Iida T."/>
            <person name="Fujita J."/>
            <person name="Nakamura S."/>
        </authorList>
    </citation>
    <scope>NUCLEOTIDE SEQUENCE [LARGE SCALE GENOMIC DNA]</scope>
    <source>
        <strain evidence="4 5">JCM 17423</strain>
    </source>
</reference>
<dbReference type="InterPro" id="IPR050955">
    <property type="entry name" value="Plant_Biomass_Hydrol_Est"/>
</dbReference>
<evidence type="ECO:0000256" key="3">
    <source>
        <dbReference type="SAM" id="MobiDB-lite"/>
    </source>
</evidence>
<keyword evidence="1" id="KW-0732">Signal</keyword>
<sequence>MPKLGTTARVLRTGPAALVLLIAVACGMEPSAPGRRPHLEEAAPALAPADPSGGRLRSRPAPPTLPPYPPGLHELDIGTDRTALLYVPAGYRPDQPAPLVVLLHGAGGDARGGITPLLSHADEAGLLLFAPPSRHRTWDVIVRSFGPDITALDTGLSHVFARHAVDAEHLGIGGFSDGASYALSVGLTNGDLFTTVLAFSPGFSAPGEAVGQPRVYISHGVDDRVLPIDRTSRRLVPSLRGAGYDVLYEEFADGHVVPADRARRAVDWFLH</sequence>
<keyword evidence="2" id="KW-0378">Hydrolase</keyword>
<feature type="region of interest" description="Disordered" evidence="3">
    <location>
        <begin position="45"/>
        <end position="68"/>
    </location>
</feature>
<proteinExistence type="predicted"/>
<evidence type="ECO:0000256" key="2">
    <source>
        <dbReference type="ARBA" id="ARBA00022801"/>
    </source>
</evidence>
<dbReference type="Proteomes" id="UP000466607">
    <property type="component" value="Chromosome"/>
</dbReference>
<name>A0AAD1ILE3_9MYCO</name>
<evidence type="ECO:0000313" key="5">
    <source>
        <dbReference type="Proteomes" id="UP000466607"/>
    </source>
</evidence>
<dbReference type="PANTHER" id="PTHR43037:SF5">
    <property type="entry name" value="FERULOYL ESTERASE"/>
    <property type="match status" value="1"/>
</dbReference>
<dbReference type="EMBL" id="AP022586">
    <property type="protein sequence ID" value="BBY18002.1"/>
    <property type="molecule type" value="Genomic_DNA"/>
</dbReference>
<dbReference type="RefSeq" id="WP_197906146.1">
    <property type="nucleotide sequence ID" value="NZ_AP022586.1"/>
</dbReference>
<organism evidence="4 5">
    <name type="scientific">Mycolicibacterium litorale</name>
    <dbReference type="NCBI Taxonomy" id="758802"/>
    <lineage>
        <taxon>Bacteria</taxon>
        <taxon>Bacillati</taxon>
        <taxon>Actinomycetota</taxon>
        <taxon>Actinomycetes</taxon>
        <taxon>Mycobacteriales</taxon>
        <taxon>Mycobacteriaceae</taxon>
        <taxon>Mycolicibacterium</taxon>
    </lineage>
</organism>
<gene>
    <name evidence="4" type="ORF">MLIT_35940</name>
</gene>
<dbReference type="PROSITE" id="PS51257">
    <property type="entry name" value="PROKAR_LIPOPROTEIN"/>
    <property type="match status" value="1"/>
</dbReference>
<protein>
    <recommendedName>
        <fullName evidence="6">Esterase</fullName>
    </recommendedName>
</protein>
<dbReference type="Gene3D" id="3.40.50.1820">
    <property type="entry name" value="alpha/beta hydrolase"/>
    <property type="match status" value="1"/>
</dbReference>